<dbReference type="RefSeq" id="WP_122915231.1">
    <property type="nucleotide sequence ID" value="NZ_RHHT01000062.1"/>
</dbReference>
<proteinExistence type="predicted"/>
<protein>
    <submittedName>
        <fullName evidence="1">Uncharacterized protein</fullName>
    </submittedName>
</protein>
<reference evidence="1 2" key="1">
    <citation type="submission" date="2018-10" db="EMBL/GenBank/DDBJ databases">
        <title>Phylogenomics of Brevibacillus.</title>
        <authorList>
            <person name="Dunlap C."/>
        </authorList>
    </citation>
    <scope>NUCLEOTIDE SEQUENCE [LARGE SCALE GENOMIC DNA]</scope>
    <source>
        <strain evidence="1 2">JCM 15085</strain>
    </source>
</reference>
<gene>
    <name evidence="1" type="ORF">EDM58_21935</name>
</gene>
<accession>A0A3M8C8Y4</accession>
<evidence type="ECO:0000313" key="1">
    <source>
        <dbReference type="EMBL" id="RNB72166.1"/>
    </source>
</evidence>
<name>A0A3M8C8Y4_9BACL</name>
<dbReference type="EMBL" id="RHHT01000062">
    <property type="protein sequence ID" value="RNB72166.1"/>
    <property type="molecule type" value="Genomic_DNA"/>
</dbReference>
<sequence length="75" mass="8645">MTADEKLQKLREQLAYVEKAIFAIQNGAQEYSIGTRRIRKADLSLLYQERDRLEREIEALENGGGIFKVAVFEGR</sequence>
<dbReference type="AlphaFoldDB" id="A0A3M8C8Y4"/>
<comment type="caution">
    <text evidence="1">The sequence shown here is derived from an EMBL/GenBank/DDBJ whole genome shotgun (WGS) entry which is preliminary data.</text>
</comment>
<organism evidence="1 2">
    <name type="scientific">Brevibacillus panacihumi</name>
    <dbReference type="NCBI Taxonomy" id="497735"/>
    <lineage>
        <taxon>Bacteria</taxon>
        <taxon>Bacillati</taxon>
        <taxon>Bacillota</taxon>
        <taxon>Bacilli</taxon>
        <taxon>Bacillales</taxon>
        <taxon>Paenibacillaceae</taxon>
        <taxon>Brevibacillus</taxon>
    </lineage>
</organism>
<evidence type="ECO:0000313" key="2">
    <source>
        <dbReference type="Proteomes" id="UP000281915"/>
    </source>
</evidence>
<dbReference type="Proteomes" id="UP000281915">
    <property type="component" value="Unassembled WGS sequence"/>
</dbReference>